<evidence type="ECO:0000313" key="1">
    <source>
        <dbReference type="EMBL" id="QOQ73430.1"/>
    </source>
</evidence>
<dbReference type="EMBL" id="CP063073">
    <property type="protein sequence ID" value="QOQ73430.1"/>
    <property type="molecule type" value="Genomic_DNA"/>
</dbReference>
<dbReference type="RefSeq" id="WP_197624733.1">
    <property type="nucleotide sequence ID" value="NZ_CP063073.1"/>
</dbReference>
<dbReference type="Proteomes" id="UP000594923">
    <property type="component" value="Chromosome"/>
</dbReference>
<protein>
    <submittedName>
        <fullName evidence="1">Uncharacterized protein</fullName>
    </submittedName>
</protein>
<accession>A0A7M1KDH5</accession>
<organism evidence="1 2">
    <name type="scientific">Pseudomonas poae</name>
    <dbReference type="NCBI Taxonomy" id="200451"/>
    <lineage>
        <taxon>Bacteria</taxon>
        <taxon>Pseudomonadati</taxon>
        <taxon>Pseudomonadota</taxon>
        <taxon>Gammaproteobacteria</taxon>
        <taxon>Pseudomonadales</taxon>
        <taxon>Pseudomonadaceae</taxon>
        <taxon>Pseudomonas</taxon>
    </lineage>
</organism>
<sequence>MPLPPLPIAEEMLRPLLTCITAIEHLLDAQPDLATVMDAQLRQAFSALNPDSVFLNEYVYDSTSTQGQDSLSLYLQALAAFWSAPHASTGALSVLEAVSQQQRVMFALEADLQLLDARQQLTLAEQAHEKKPGDAQAQTAVASLNARLKTLTEGRHLIENRILHETSNNATPPQTVSITLYSTASPDGSTSLNGCFILTEHLHGPRPTVLYTPQFGVEIFEHFSAMENVLRRRLVSGDDKTLLLANVAQRHRAQASETLRDGQYLRYTPITGPVFSACLHALLDQQQADIEQAFSASHSTFDALATKVRNCLALPLKGSPGVLARLPEALARVGPRCIGTKLPNPRSP</sequence>
<reference evidence="1 2" key="1">
    <citation type="submission" date="2020-10" db="EMBL/GenBank/DDBJ databases">
        <title>High quality whole genome sequence of Pseudomonas poae PMA22.</title>
        <authorList>
            <person name="Hernandez J.G."/>
            <person name="Rodriguez P."/>
            <person name="Cuevas C."/>
            <person name="de la Calle F."/>
            <person name="Galan B."/>
            <person name="Garcia J.L."/>
        </authorList>
    </citation>
    <scope>NUCLEOTIDE SEQUENCE [LARGE SCALE GENOMIC DNA]</scope>
    <source>
        <strain evidence="1 2">PMA22</strain>
    </source>
</reference>
<gene>
    <name evidence="1" type="ORF">IMF22_18145</name>
</gene>
<proteinExistence type="predicted"/>
<dbReference type="AlphaFoldDB" id="A0A7M1KDH5"/>
<evidence type="ECO:0000313" key="2">
    <source>
        <dbReference type="Proteomes" id="UP000594923"/>
    </source>
</evidence>
<name>A0A7M1KDH5_9PSED</name>